<dbReference type="InterPro" id="IPR029058">
    <property type="entry name" value="AB_hydrolase_fold"/>
</dbReference>
<dbReference type="OrthoDB" id="9794725at2"/>
<organism evidence="4 5">
    <name type="scientific">Posidoniimonas corsicana</name>
    <dbReference type="NCBI Taxonomy" id="1938618"/>
    <lineage>
        <taxon>Bacteria</taxon>
        <taxon>Pseudomonadati</taxon>
        <taxon>Planctomycetota</taxon>
        <taxon>Planctomycetia</taxon>
        <taxon>Pirellulales</taxon>
        <taxon>Lacipirellulaceae</taxon>
        <taxon>Posidoniimonas</taxon>
    </lineage>
</organism>
<evidence type="ECO:0000313" key="4">
    <source>
        <dbReference type="EMBL" id="TWT35758.1"/>
    </source>
</evidence>
<feature type="domain" description="BD-FAE-like" evidence="3">
    <location>
        <begin position="75"/>
        <end position="168"/>
    </location>
</feature>
<keyword evidence="1 4" id="KW-0378">Hydrolase</keyword>
<dbReference type="GO" id="GO:0046555">
    <property type="term" value="F:acetylxylan esterase activity"/>
    <property type="evidence" value="ECO:0007669"/>
    <property type="project" value="UniProtKB-EC"/>
</dbReference>
<evidence type="ECO:0000259" key="3">
    <source>
        <dbReference type="Pfam" id="PF20434"/>
    </source>
</evidence>
<gene>
    <name evidence="4" type="primary">axeA1_2</name>
    <name evidence="4" type="ORF">KOR34_06520</name>
</gene>
<dbReference type="RefSeq" id="WP_146562137.1">
    <property type="nucleotide sequence ID" value="NZ_SIHJ01000001.1"/>
</dbReference>
<dbReference type="Pfam" id="PF20434">
    <property type="entry name" value="BD-FAE"/>
    <property type="match status" value="1"/>
</dbReference>
<dbReference type="InterPro" id="IPR050300">
    <property type="entry name" value="GDXG_lipolytic_enzyme"/>
</dbReference>
<feature type="signal peptide" evidence="2">
    <location>
        <begin position="1"/>
        <end position="19"/>
    </location>
</feature>
<dbReference type="PANTHER" id="PTHR48081:SF6">
    <property type="entry name" value="PEPTIDASE S9 PROLYL OLIGOPEPTIDASE CATALYTIC DOMAIN-CONTAINING PROTEIN"/>
    <property type="match status" value="1"/>
</dbReference>
<dbReference type="AlphaFoldDB" id="A0A5C5VB49"/>
<keyword evidence="2" id="KW-0732">Signal</keyword>
<dbReference type="InterPro" id="IPR049492">
    <property type="entry name" value="BD-FAE-like_dom"/>
</dbReference>
<feature type="chain" id="PRO_5022757582" evidence="2">
    <location>
        <begin position="20"/>
        <end position="289"/>
    </location>
</feature>
<dbReference type="Proteomes" id="UP000316714">
    <property type="component" value="Unassembled WGS sequence"/>
</dbReference>
<comment type="caution">
    <text evidence="4">The sequence shown here is derived from an EMBL/GenBank/DDBJ whole genome shotgun (WGS) entry which is preliminary data.</text>
</comment>
<proteinExistence type="predicted"/>
<name>A0A5C5VB49_9BACT</name>
<accession>A0A5C5VB49</accession>
<dbReference type="EC" id="3.1.1.72" evidence="4"/>
<evidence type="ECO:0000256" key="2">
    <source>
        <dbReference type="SAM" id="SignalP"/>
    </source>
</evidence>
<sequence precursor="true">MRLLTSLLLAAVWVFPAAAGDLPRPLAAPLWEHGPPNAPADATPGGDDGTGRYWDVGLPSLWLYSPEGPTPERGRVTVIACCGGGYTHLTRLVGADGAVEAFLPKGVAVAALRYRTAPPSEQVEADALADGLRAIRLLRANADKWGVDPGRIGILGWSAGGNLSLNVASHFDDGDPSAADPVERESSRPDFVALLSPWPSRPARTMASYPIGPKVPPAFIASAEDDRTAPVSFARSIADAYQSAGVDHHLWVTKTGGHGAFTIGGPGEGGKWVERFWPWLQQVGVLDAR</sequence>
<dbReference type="PANTHER" id="PTHR48081">
    <property type="entry name" value="AB HYDROLASE SUPERFAMILY PROTEIN C4A8.06C"/>
    <property type="match status" value="1"/>
</dbReference>
<dbReference type="Gene3D" id="3.40.50.1820">
    <property type="entry name" value="alpha/beta hydrolase"/>
    <property type="match status" value="1"/>
</dbReference>
<dbReference type="EMBL" id="SIHJ01000001">
    <property type="protein sequence ID" value="TWT35758.1"/>
    <property type="molecule type" value="Genomic_DNA"/>
</dbReference>
<evidence type="ECO:0000313" key="5">
    <source>
        <dbReference type="Proteomes" id="UP000316714"/>
    </source>
</evidence>
<protein>
    <submittedName>
        <fullName evidence="4">Acetylxylan esterase</fullName>
        <ecNumber evidence="4">3.1.1.72</ecNumber>
    </submittedName>
</protein>
<reference evidence="4 5" key="1">
    <citation type="submission" date="2019-02" db="EMBL/GenBank/DDBJ databases">
        <title>Deep-cultivation of Planctomycetes and their phenomic and genomic characterization uncovers novel biology.</title>
        <authorList>
            <person name="Wiegand S."/>
            <person name="Jogler M."/>
            <person name="Boedeker C."/>
            <person name="Pinto D."/>
            <person name="Vollmers J."/>
            <person name="Rivas-Marin E."/>
            <person name="Kohn T."/>
            <person name="Peeters S.H."/>
            <person name="Heuer A."/>
            <person name="Rast P."/>
            <person name="Oberbeckmann S."/>
            <person name="Bunk B."/>
            <person name="Jeske O."/>
            <person name="Meyerdierks A."/>
            <person name="Storesund J.E."/>
            <person name="Kallscheuer N."/>
            <person name="Luecker S."/>
            <person name="Lage O.M."/>
            <person name="Pohl T."/>
            <person name="Merkel B.J."/>
            <person name="Hornburger P."/>
            <person name="Mueller R.-W."/>
            <person name="Bruemmer F."/>
            <person name="Labrenz M."/>
            <person name="Spormann A.M."/>
            <person name="Op Den Camp H."/>
            <person name="Overmann J."/>
            <person name="Amann R."/>
            <person name="Jetten M.S.M."/>
            <person name="Mascher T."/>
            <person name="Medema M.H."/>
            <person name="Devos D.P."/>
            <person name="Kaster A.-K."/>
            <person name="Ovreas L."/>
            <person name="Rohde M."/>
            <person name="Galperin M.Y."/>
            <person name="Jogler C."/>
        </authorList>
    </citation>
    <scope>NUCLEOTIDE SEQUENCE [LARGE SCALE GENOMIC DNA]</scope>
    <source>
        <strain evidence="4 5">KOR34</strain>
    </source>
</reference>
<dbReference type="SUPFAM" id="SSF53474">
    <property type="entry name" value="alpha/beta-Hydrolases"/>
    <property type="match status" value="1"/>
</dbReference>
<evidence type="ECO:0000256" key="1">
    <source>
        <dbReference type="ARBA" id="ARBA00022801"/>
    </source>
</evidence>
<keyword evidence="5" id="KW-1185">Reference proteome</keyword>